<dbReference type="Gene3D" id="3.40.50.300">
    <property type="entry name" value="P-loop containing nucleotide triphosphate hydrolases"/>
    <property type="match status" value="1"/>
</dbReference>
<evidence type="ECO:0000256" key="5">
    <source>
        <dbReference type="ARBA" id="ARBA00022840"/>
    </source>
</evidence>
<comment type="caution">
    <text evidence="8">The sequence shown here is derived from an EMBL/GenBank/DDBJ whole genome shotgun (WGS) entry which is preliminary data.</text>
</comment>
<evidence type="ECO:0000256" key="7">
    <source>
        <dbReference type="HAMAP-Rule" id="MF_00109"/>
    </source>
</evidence>
<dbReference type="HAMAP" id="MF_00109">
    <property type="entry name" value="Shikimate_kinase"/>
    <property type="match status" value="1"/>
</dbReference>
<dbReference type="PRINTS" id="PR01100">
    <property type="entry name" value="SHIKIMTKNASE"/>
</dbReference>
<name>A0A429XEY8_9RICK</name>
<dbReference type="GO" id="GO:0009423">
    <property type="term" value="P:chorismate biosynthetic process"/>
    <property type="evidence" value="ECO:0007669"/>
    <property type="project" value="UniProtKB-UniRule"/>
</dbReference>
<keyword evidence="7" id="KW-0963">Cytoplasm</keyword>
<keyword evidence="7" id="KW-0460">Magnesium</keyword>
<comment type="caution">
    <text evidence="7">Lacks conserved residue(s) required for the propagation of feature annotation.</text>
</comment>
<feature type="binding site" evidence="7">
    <location>
        <position position="21"/>
    </location>
    <ligand>
        <name>Mg(2+)</name>
        <dbReference type="ChEBI" id="CHEBI:18420"/>
    </ligand>
</feature>
<comment type="similarity">
    <text evidence="7">Belongs to the shikimate kinase family.</text>
</comment>
<evidence type="ECO:0000256" key="2">
    <source>
        <dbReference type="ARBA" id="ARBA00022679"/>
    </source>
</evidence>
<dbReference type="RefSeq" id="WP_126045105.1">
    <property type="nucleotide sequence ID" value="NZ_RXFM01000084.1"/>
</dbReference>
<feature type="binding site" evidence="7">
    <location>
        <position position="143"/>
    </location>
    <ligand>
        <name>substrate</name>
    </ligand>
</feature>
<dbReference type="GO" id="GO:0008652">
    <property type="term" value="P:amino acid biosynthetic process"/>
    <property type="evidence" value="ECO:0007669"/>
    <property type="project" value="UniProtKB-KW"/>
</dbReference>
<protein>
    <recommendedName>
        <fullName evidence="7">Shikimate kinase</fullName>
        <shortName evidence="7">SK</shortName>
        <ecNumber evidence="7">2.7.1.71</ecNumber>
    </recommendedName>
</protein>
<dbReference type="InterPro" id="IPR000623">
    <property type="entry name" value="Shikimate_kinase/TSH1"/>
</dbReference>
<evidence type="ECO:0000256" key="4">
    <source>
        <dbReference type="ARBA" id="ARBA00022777"/>
    </source>
</evidence>
<comment type="subcellular location">
    <subcellularLocation>
        <location evidence="7">Cytoplasm</location>
    </subcellularLocation>
</comment>
<dbReference type="InterPro" id="IPR031322">
    <property type="entry name" value="Shikimate/glucono_kinase"/>
</dbReference>
<dbReference type="EMBL" id="RXFM01000084">
    <property type="protein sequence ID" value="RST63379.1"/>
    <property type="molecule type" value="Genomic_DNA"/>
</dbReference>
<feature type="binding site" evidence="7">
    <location>
        <begin position="17"/>
        <end position="22"/>
    </location>
    <ligand>
        <name>ATP</name>
        <dbReference type="ChEBI" id="CHEBI:30616"/>
    </ligand>
</feature>
<dbReference type="GO" id="GO:0004765">
    <property type="term" value="F:shikimate kinase activity"/>
    <property type="evidence" value="ECO:0007669"/>
    <property type="project" value="UniProtKB-UniRule"/>
</dbReference>
<keyword evidence="3 7" id="KW-0547">Nucleotide-binding</keyword>
<comment type="pathway">
    <text evidence="7">Metabolic intermediate biosynthesis; chorismate biosynthesis; chorismate from D-erythrose 4-phosphate and phosphoenolpyruvate: step 5/7.</text>
</comment>
<dbReference type="OrthoDB" id="9800332at2"/>
<dbReference type="PANTHER" id="PTHR21087:SF16">
    <property type="entry name" value="SHIKIMATE KINASE 1, CHLOROPLASTIC"/>
    <property type="match status" value="1"/>
</dbReference>
<dbReference type="PANTHER" id="PTHR21087">
    <property type="entry name" value="SHIKIMATE KINASE"/>
    <property type="match status" value="1"/>
</dbReference>
<dbReference type="GO" id="GO:0000287">
    <property type="term" value="F:magnesium ion binding"/>
    <property type="evidence" value="ECO:0007669"/>
    <property type="project" value="UniProtKB-UniRule"/>
</dbReference>
<dbReference type="GO" id="GO:0005524">
    <property type="term" value="F:ATP binding"/>
    <property type="evidence" value="ECO:0007669"/>
    <property type="project" value="UniProtKB-UniRule"/>
</dbReference>
<evidence type="ECO:0000256" key="6">
    <source>
        <dbReference type="ARBA" id="ARBA00023141"/>
    </source>
</evidence>
<proteinExistence type="inferred from homology"/>
<sequence>MTKKFFTKPIVLIGMMGSGKSTVGRKLARKLNLKFYDSDRVLEEREGLSIVDIHDFMGEKYFLQKEEEVIKEIIGYGVIVLSIGGSSFINENIRNFIKKYTISIWLDSKLETIFERVSRRNTRPELITTNNKKELLEELLKERKPIFNQADIRIESDLEAHHLVNNLIEKLEKFQV</sequence>
<dbReference type="AlphaFoldDB" id="A0A429XEY8"/>
<keyword evidence="2 7" id="KW-0808">Transferase</keyword>
<comment type="cofactor">
    <cofactor evidence="7">
        <name>Mg(2+)</name>
        <dbReference type="ChEBI" id="CHEBI:18420"/>
    </cofactor>
    <text evidence="7">Binds 1 Mg(2+) ion per subunit.</text>
</comment>
<dbReference type="CDD" id="cd00464">
    <property type="entry name" value="SK"/>
    <property type="match status" value="1"/>
</dbReference>
<comment type="subunit">
    <text evidence="7">Monomer.</text>
</comment>
<organism evidence="8 9">
    <name type="scientific">Candidatus Aquarickettsia rohweri</name>
    <dbReference type="NCBI Taxonomy" id="2602574"/>
    <lineage>
        <taxon>Bacteria</taxon>
        <taxon>Pseudomonadati</taxon>
        <taxon>Pseudomonadota</taxon>
        <taxon>Alphaproteobacteria</taxon>
        <taxon>Rickettsiales</taxon>
        <taxon>Candidatus Midichloriaceae</taxon>
        <taxon>Candidatus Aquarickettsia</taxon>
    </lineage>
</organism>
<dbReference type="GO" id="GO:0009073">
    <property type="term" value="P:aromatic amino acid family biosynthetic process"/>
    <property type="evidence" value="ECO:0007669"/>
    <property type="project" value="UniProtKB-KW"/>
</dbReference>
<accession>A0A429XEY8</accession>
<keyword evidence="5 7" id="KW-0067">ATP-binding</keyword>
<feature type="binding site" evidence="7">
    <location>
        <position position="39"/>
    </location>
    <ligand>
        <name>substrate</name>
    </ligand>
</feature>
<dbReference type="GO" id="GO:0005829">
    <property type="term" value="C:cytosol"/>
    <property type="evidence" value="ECO:0007669"/>
    <property type="project" value="TreeGrafter"/>
</dbReference>
<feature type="binding site" evidence="7">
    <location>
        <position position="85"/>
    </location>
    <ligand>
        <name>substrate</name>
    </ligand>
</feature>
<keyword evidence="1 7" id="KW-0028">Amino-acid biosynthesis</keyword>
<dbReference type="SUPFAM" id="SSF52540">
    <property type="entry name" value="P-loop containing nucleoside triphosphate hydrolases"/>
    <property type="match status" value="1"/>
</dbReference>
<dbReference type="Pfam" id="PF01202">
    <property type="entry name" value="SKI"/>
    <property type="match status" value="1"/>
</dbReference>
<keyword evidence="9" id="KW-1185">Reference proteome</keyword>
<evidence type="ECO:0000313" key="9">
    <source>
        <dbReference type="Proteomes" id="UP000279470"/>
    </source>
</evidence>
<evidence type="ECO:0000313" key="8">
    <source>
        <dbReference type="EMBL" id="RST63379.1"/>
    </source>
</evidence>
<keyword evidence="7" id="KW-0479">Metal-binding</keyword>
<feature type="binding site" evidence="7">
    <location>
        <position position="123"/>
    </location>
    <ligand>
        <name>ATP</name>
        <dbReference type="ChEBI" id="CHEBI:30616"/>
    </ligand>
</feature>
<comment type="catalytic activity">
    <reaction evidence="7">
        <text>shikimate + ATP = 3-phosphoshikimate + ADP + H(+)</text>
        <dbReference type="Rhea" id="RHEA:13121"/>
        <dbReference type="ChEBI" id="CHEBI:15378"/>
        <dbReference type="ChEBI" id="CHEBI:30616"/>
        <dbReference type="ChEBI" id="CHEBI:36208"/>
        <dbReference type="ChEBI" id="CHEBI:145989"/>
        <dbReference type="ChEBI" id="CHEBI:456216"/>
        <dbReference type="EC" id="2.7.1.71"/>
    </reaction>
</comment>
<evidence type="ECO:0000256" key="1">
    <source>
        <dbReference type="ARBA" id="ARBA00022605"/>
    </source>
</evidence>
<comment type="function">
    <text evidence="7">Catalyzes the specific phosphorylation of the 3-hydroxyl group of shikimic acid using ATP as a cosubstrate.</text>
</comment>
<dbReference type="Proteomes" id="UP000279470">
    <property type="component" value="Unassembled WGS sequence"/>
</dbReference>
<gene>
    <name evidence="7" type="primary">aroK</name>
    <name evidence="8" type="ORF">EIC27_05565</name>
</gene>
<dbReference type="InterPro" id="IPR027417">
    <property type="entry name" value="P-loop_NTPase"/>
</dbReference>
<reference evidence="9" key="1">
    <citation type="submission" date="2018-11" db="EMBL/GenBank/DDBJ databases">
        <title>Phylogenetic, genomic, and biogeographic characterization of a novel and ubiquitous marine invertebrate-associated Rickettsiales parasite, Candidatus Marinoinvertebrata rohwerii, gen. nov., sp. nov.</title>
        <authorList>
            <person name="Klinges J.G."/>
            <person name="Rosales S.M."/>
            <person name="Mcminds R."/>
            <person name="Shaver E.C."/>
            <person name="Shantz A."/>
            <person name="Peters E.C."/>
            <person name="Burkepile D.E."/>
            <person name="Silliman B.R."/>
            <person name="Vega Thurber R.L."/>
        </authorList>
    </citation>
    <scope>NUCLEOTIDE SEQUENCE [LARGE SCALE GENOMIC DNA]</scope>
    <source>
        <strain evidence="9">a_cerv_44</strain>
    </source>
</reference>
<dbReference type="EC" id="2.7.1.71" evidence="7"/>
<dbReference type="UniPathway" id="UPA00053">
    <property type="reaction ID" value="UER00088"/>
</dbReference>
<evidence type="ECO:0000256" key="3">
    <source>
        <dbReference type="ARBA" id="ARBA00022741"/>
    </source>
</evidence>
<keyword evidence="4 7" id="KW-0418">Kinase</keyword>
<keyword evidence="6 7" id="KW-0057">Aromatic amino acid biosynthesis</keyword>